<organism evidence="1 2">
    <name type="scientific">Terribacillus saccharophilus</name>
    <dbReference type="NCBI Taxonomy" id="361277"/>
    <lineage>
        <taxon>Bacteria</taxon>
        <taxon>Bacillati</taxon>
        <taxon>Bacillota</taxon>
        <taxon>Bacilli</taxon>
        <taxon>Bacillales</taxon>
        <taxon>Bacillaceae</taxon>
        <taxon>Terribacillus</taxon>
    </lineage>
</organism>
<dbReference type="EMBL" id="NPBH01000078">
    <property type="protein sequence ID" value="PAE06403.1"/>
    <property type="molecule type" value="Genomic_DNA"/>
</dbReference>
<proteinExistence type="predicted"/>
<sequence length="136" mass="15856">MYELKEELKTLKAVKKAINIEKHRHEVGTMTTLVTGVIEALKYKQLRFFHHHITDTNTANQQTYKAYATRNKYKAITNLTELNHELSKNKKANLTRCNVLLGELIETDFLTETTKKQLTKFAKATPRKLKQNYFSV</sequence>
<name>A0A268H974_9BACI</name>
<dbReference type="AlphaFoldDB" id="A0A268H974"/>
<dbReference type="Proteomes" id="UP000216475">
    <property type="component" value="Unassembled WGS sequence"/>
</dbReference>
<reference evidence="1 2" key="1">
    <citation type="submission" date="2017-07" db="EMBL/GenBank/DDBJ databases">
        <title>Isolation and whole genome analysis of endospore-forming bacteria from heroin.</title>
        <authorList>
            <person name="Kalinowski J."/>
            <person name="Ahrens B."/>
            <person name="Al-Dilaimi A."/>
            <person name="Winkler A."/>
            <person name="Wibberg D."/>
            <person name="Schleenbecker U."/>
            <person name="Ruckert C."/>
            <person name="Wolfel R."/>
            <person name="Grass G."/>
        </authorList>
    </citation>
    <scope>NUCLEOTIDE SEQUENCE [LARGE SCALE GENOMIC DNA]</scope>
    <source>
        <strain evidence="1 2">7509</strain>
    </source>
</reference>
<protein>
    <submittedName>
        <fullName evidence="1">Uncharacterized protein</fullName>
    </submittedName>
</protein>
<dbReference type="RefSeq" id="WP_095272772.1">
    <property type="nucleotide sequence ID" value="NZ_NPBH01000078.1"/>
</dbReference>
<evidence type="ECO:0000313" key="2">
    <source>
        <dbReference type="Proteomes" id="UP000216475"/>
    </source>
</evidence>
<gene>
    <name evidence="1" type="ORF">CHI12_16645</name>
</gene>
<comment type="caution">
    <text evidence="1">The sequence shown here is derived from an EMBL/GenBank/DDBJ whole genome shotgun (WGS) entry which is preliminary data.</text>
</comment>
<accession>A0A268H974</accession>
<evidence type="ECO:0000313" key="1">
    <source>
        <dbReference type="EMBL" id="PAE06403.1"/>
    </source>
</evidence>